<gene>
    <name evidence="2" type="ORF">SDC9_39458</name>
</gene>
<sequence>MQKRFVARVGQGLEKRHQRVDALIVERRAGLELGAREVLRHFGRIEGRAGLGVDVPLGAPGVVAVVEQDDRAQIGKDAVVHVGAGDGDIAQRRHLDLACLGGVGDGRVFQQATVHPVGRRAIRRAHRAVRRHADVMELIVGKGLFFCPRSAAQLMAKVAIGKLVREEQQPAKLLLIGQFRLAAQEAVVFRVEGREGVACLIGRDRLGHGVEGGRVIRTGAQRGERRHIARVFAQPRGNRGDIGHPHLDRVQRRPLRLFGQGGGAAVVELPALPLAIGGAAEGRGKARIACRRRVAVAQACAIIAKTDGAAREGLARVTEPGGRIMAGGTGLGAVLRQVGIEEQRLAPGLERGIGALPGAQRRRRQRGERHRDQHSPFHRHLQNDGDAITRVFYSSPAFRAAQQKGAAARGPAPFAKLPPGSDPGVDLDNPRHGRLGGHLLALAAAARGQLDQAVRQTARADGDAPGQADQVHGGELGAGTFLAVVVKRVEPLRLQRGIERLAGGVGRHIALLQVDEADVEGRHALGPDDALLVVVRLDQRADQAADADAVAAHLDRHLGAVGGGDSGAHRFGIFRAEVEDLPDLDAAADAAPLFRDLVEERLVMGLVGAGVERGELLADRGDLLAVVVIDGAVAEFQLGHLGVIEDFRLAGLRQHQELMGVVAADRARVGPHRDRGQAHPLVGAQIADHVAVIGMQRVFLRQIEGIAVLHQELAAAHHAEARADLVAELPLDMVERQRQRLVAFDMRTEDVGDHLLVRGPIEHLAVVAVLEAQHLGAVGVIAPRLAPQIGRLQRRHQQRDVPGADLLLVHDLLEPLEHLEAHRQPGIDPRRLLLDHPRAQHVAVRDDLRLGGVFLEDGEEIAGKTHGVSDGLFRVAKWPRGNALAGQVAGPAARAGLHFAGGACRMRAPPALRSRRQNETRALSGPAHRR</sequence>
<name>A0A644VS22_9ZZZZ</name>
<dbReference type="EMBL" id="VSSQ01000388">
    <property type="protein sequence ID" value="MPL93332.1"/>
    <property type="molecule type" value="Genomic_DNA"/>
</dbReference>
<reference evidence="2" key="1">
    <citation type="submission" date="2019-08" db="EMBL/GenBank/DDBJ databases">
        <authorList>
            <person name="Kucharzyk K."/>
            <person name="Murdoch R.W."/>
            <person name="Higgins S."/>
            <person name="Loffler F."/>
        </authorList>
    </citation>
    <scope>NUCLEOTIDE SEQUENCE</scope>
</reference>
<feature type="region of interest" description="Disordered" evidence="1">
    <location>
        <begin position="908"/>
        <end position="930"/>
    </location>
</feature>
<evidence type="ECO:0000256" key="1">
    <source>
        <dbReference type="SAM" id="MobiDB-lite"/>
    </source>
</evidence>
<feature type="region of interest" description="Disordered" evidence="1">
    <location>
        <begin position="356"/>
        <end position="381"/>
    </location>
</feature>
<dbReference type="AlphaFoldDB" id="A0A644VS22"/>
<comment type="caution">
    <text evidence="2">The sequence shown here is derived from an EMBL/GenBank/DDBJ whole genome shotgun (WGS) entry which is preliminary data.</text>
</comment>
<proteinExistence type="predicted"/>
<evidence type="ECO:0000313" key="2">
    <source>
        <dbReference type="EMBL" id="MPL93332.1"/>
    </source>
</evidence>
<protein>
    <submittedName>
        <fullName evidence="2">Uncharacterized protein</fullName>
    </submittedName>
</protein>
<accession>A0A644VS22</accession>
<organism evidence="2">
    <name type="scientific">bioreactor metagenome</name>
    <dbReference type="NCBI Taxonomy" id="1076179"/>
    <lineage>
        <taxon>unclassified sequences</taxon>
        <taxon>metagenomes</taxon>
        <taxon>ecological metagenomes</taxon>
    </lineage>
</organism>